<proteinExistence type="predicted"/>
<gene>
    <name evidence="1" type="ORF">S03H2_31231</name>
</gene>
<organism evidence="1">
    <name type="scientific">marine sediment metagenome</name>
    <dbReference type="NCBI Taxonomy" id="412755"/>
    <lineage>
        <taxon>unclassified sequences</taxon>
        <taxon>metagenomes</taxon>
        <taxon>ecological metagenomes</taxon>
    </lineage>
</organism>
<feature type="non-terminal residue" evidence="1">
    <location>
        <position position="135"/>
    </location>
</feature>
<dbReference type="EMBL" id="BARU01018926">
    <property type="protein sequence ID" value="GAH61239.1"/>
    <property type="molecule type" value="Genomic_DNA"/>
</dbReference>
<accession>X1I564</accession>
<protein>
    <submittedName>
        <fullName evidence="1">Uncharacterized protein</fullName>
    </submittedName>
</protein>
<name>X1I564_9ZZZZ</name>
<comment type="caution">
    <text evidence="1">The sequence shown here is derived from an EMBL/GenBank/DDBJ whole genome shotgun (WGS) entry which is preliminary data.</text>
</comment>
<reference evidence="1" key="1">
    <citation type="journal article" date="2014" name="Front. Microbiol.">
        <title>High frequency of phylogenetically diverse reductive dehalogenase-homologous genes in deep subseafloor sedimentary metagenomes.</title>
        <authorList>
            <person name="Kawai M."/>
            <person name="Futagami T."/>
            <person name="Toyoda A."/>
            <person name="Takaki Y."/>
            <person name="Nishi S."/>
            <person name="Hori S."/>
            <person name="Arai W."/>
            <person name="Tsubouchi T."/>
            <person name="Morono Y."/>
            <person name="Uchiyama I."/>
            <person name="Ito T."/>
            <person name="Fujiyama A."/>
            <person name="Inagaki F."/>
            <person name="Takami H."/>
        </authorList>
    </citation>
    <scope>NUCLEOTIDE SEQUENCE</scope>
    <source>
        <strain evidence="1">Expedition CK06-06</strain>
    </source>
</reference>
<sequence length="135" mass="14766">MLEFEEGKVYSVRVAVTNQTFMGGQPWEATLKVVIFAAMNGVGLIPYDTWDAPFAAGETKDFVSSQFSVPRGYSGITGEITVDVFDPADKHIAGAVESLIVIPTEEPPPPTEFQFTVRITNYGQLVENAEYLEAV</sequence>
<evidence type="ECO:0000313" key="1">
    <source>
        <dbReference type="EMBL" id="GAH61239.1"/>
    </source>
</evidence>
<dbReference type="AlphaFoldDB" id="X1I564"/>